<keyword evidence="2" id="KW-0812">Transmembrane</keyword>
<keyword evidence="2" id="KW-0472">Membrane</keyword>
<keyword evidence="4" id="KW-1185">Reference proteome</keyword>
<keyword evidence="2" id="KW-1133">Transmembrane helix</keyword>
<protein>
    <submittedName>
        <fullName evidence="3">Uncharacterized protein</fullName>
    </submittedName>
</protein>
<evidence type="ECO:0000256" key="1">
    <source>
        <dbReference type="SAM" id="MobiDB-lite"/>
    </source>
</evidence>
<feature type="transmembrane region" description="Helical" evidence="2">
    <location>
        <begin position="136"/>
        <end position="154"/>
    </location>
</feature>
<organism evidence="3 4">
    <name type="scientific">Amblyomma americanum</name>
    <name type="common">Lone star tick</name>
    <dbReference type="NCBI Taxonomy" id="6943"/>
    <lineage>
        <taxon>Eukaryota</taxon>
        <taxon>Metazoa</taxon>
        <taxon>Ecdysozoa</taxon>
        <taxon>Arthropoda</taxon>
        <taxon>Chelicerata</taxon>
        <taxon>Arachnida</taxon>
        <taxon>Acari</taxon>
        <taxon>Parasitiformes</taxon>
        <taxon>Ixodida</taxon>
        <taxon>Ixodoidea</taxon>
        <taxon>Ixodidae</taxon>
        <taxon>Amblyomminae</taxon>
        <taxon>Amblyomma</taxon>
    </lineage>
</organism>
<feature type="region of interest" description="Disordered" evidence="1">
    <location>
        <begin position="191"/>
        <end position="254"/>
    </location>
</feature>
<accession>A0AAQ4FE45</accession>
<name>A0AAQ4FE45_AMBAM</name>
<gene>
    <name evidence="3" type="ORF">V5799_008136</name>
</gene>
<proteinExistence type="predicted"/>
<feature type="transmembrane region" description="Helical" evidence="2">
    <location>
        <begin position="106"/>
        <end position="130"/>
    </location>
</feature>
<feature type="region of interest" description="Disordered" evidence="1">
    <location>
        <begin position="47"/>
        <end position="82"/>
    </location>
</feature>
<dbReference type="EMBL" id="JARKHS020003516">
    <property type="protein sequence ID" value="KAK8785499.1"/>
    <property type="molecule type" value="Genomic_DNA"/>
</dbReference>
<comment type="caution">
    <text evidence="3">The sequence shown here is derived from an EMBL/GenBank/DDBJ whole genome shotgun (WGS) entry which is preliminary data.</text>
</comment>
<dbReference type="Proteomes" id="UP001321473">
    <property type="component" value="Unassembled WGS sequence"/>
</dbReference>
<evidence type="ECO:0000313" key="3">
    <source>
        <dbReference type="EMBL" id="KAK8785499.1"/>
    </source>
</evidence>
<reference evidence="3 4" key="1">
    <citation type="journal article" date="2023" name="Arcadia Sci">
        <title>De novo assembly of a long-read Amblyomma americanum tick genome.</title>
        <authorList>
            <person name="Chou S."/>
            <person name="Poskanzer K.E."/>
            <person name="Rollins M."/>
            <person name="Thuy-Boun P.S."/>
        </authorList>
    </citation>
    <scope>NUCLEOTIDE SEQUENCE [LARGE SCALE GENOMIC DNA]</scope>
    <source>
        <strain evidence="3">F_SG_1</strain>
        <tissue evidence="3">Salivary glands</tissue>
    </source>
</reference>
<dbReference type="AlphaFoldDB" id="A0AAQ4FE45"/>
<evidence type="ECO:0000313" key="4">
    <source>
        <dbReference type="Proteomes" id="UP001321473"/>
    </source>
</evidence>
<evidence type="ECO:0000256" key="2">
    <source>
        <dbReference type="SAM" id="Phobius"/>
    </source>
</evidence>
<sequence length="254" mass="27426">MSALRKSDEICVLFSGLCRKKESKGRPHRQRLSAKVTMISAMPAVAVRRERRRSKSGRGIGSRQGSVASLPHRPDSLSTLSSMPVGGAARRWRERGGTIQEQRARVLIYLATLLLVAGLVLLFIGVGASIPHTRTVGLLFIAVGALLCLLKVFITPEHHHTIVRRARLVSSRDSLYVAPAVKSVPEETLEQVRRETQESAPIPTVDGVPLLEPRQPAVRSNSNSGSSPAHSLHAAETQGLISDHGGAPPADGRF</sequence>